<proteinExistence type="predicted"/>
<keyword evidence="2" id="KW-0472">Membrane</keyword>
<keyword evidence="4" id="KW-1185">Reference proteome</keyword>
<reference evidence="3 4" key="1">
    <citation type="submission" date="2020-07" db="EMBL/GenBank/DDBJ databases">
        <title>Genomic Encyclopedia of Type Strains, Phase IV (KMG-V): Genome sequencing to study the core and pangenomes of soil and plant-associated prokaryotes.</title>
        <authorList>
            <person name="Whitman W."/>
        </authorList>
    </citation>
    <scope>NUCLEOTIDE SEQUENCE [LARGE SCALE GENOMIC DNA]</scope>
    <source>
        <strain evidence="3 4">SAS40</strain>
    </source>
</reference>
<comment type="caution">
    <text evidence="3">The sequence shown here is derived from an EMBL/GenBank/DDBJ whole genome shotgun (WGS) entry which is preliminary data.</text>
</comment>
<evidence type="ECO:0000313" key="4">
    <source>
        <dbReference type="Proteomes" id="UP000542125"/>
    </source>
</evidence>
<organism evidence="3 4">
    <name type="scientific">Pigmentiphaga litoralis</name>
    <dbReference type="NCBI Taxonomy" id="516702"/>
    <lineage>
        <taxon>Bacteria</taxon>
        <taxon>Pseudomonadati</taxon>
        <taxon>Pseudomonadota</taxon>
        <taxon>Betaproteobacteria</taxon>
        <taxon>Burkholderiales</taxon>
        <taxon>Alcaligenaceae</taxon>
        <taxon>Pigmentiphaga</taxon>
    </lineage>
</organism>
<dbReference type="RefSeq" id="WP_179587691.1">
    <property type="nucleotide sequence ID" value="NZ_JACBYR010000001.1"/>
</dbReference>
<keyword evidence="2" id="KW-1133">Transmembrane helix</keyword>
<dbReference type="EMBL" id="JACBYR010000001">
    <property type="protein sequence ID" value="NYE83941.1"/>
    <property type="molecule type" value="Genomic_DNA"/>
</dbReference>
<evidence type="ECO:0000313" key="3">
    <source>
        <dbReference type="EMBL" id="NYE83941.1"/>
    </source>
</evidence>
<sequence>MPSDLGLLTLASVLRRGRQLDHLSSSITIIALAWGLLQWPMGFGTRVGSALATLLVLVGVLQKIWAMRVALDADLFDALGRGDADGDASDPRSGAERRGDGASGDGACGDGASGDAASGDGDLEKTRQASASSLSARLATRLAAMDAMLVGTGLMPARLAGRPLAPRTHGALRLLVVQAAIVGFQVALTLSSLLAMPWLFPAY</sequence>
<feature type="transmembrane region" description="Helical" evidence="2">
    <location>
        <begin position="174"/>
        <end position="200"/>
    </location>
</feature>
<evidence type="ECO:0000256" key="1">
    <source>
        <dbReference type="SAM" id="MobiDB-lite"/>
    </source>
</evidence>
<name>A0A7Y9LPF4_9BURK</name>
<feature type="transmembrane region" description="Helical" evidence="2">
    <location>
        <begin position="43"/>
        <end position="61"/>
    </location>
</feature>
<feature type="region of interest" description="Disordered" evidence="1">
    <location>
        <begin position="84"/>
        <end position="123"/>
    </location>
</feature>
<feature type="compositionally biased region" description="Gly residues" evidence="1">
    <location>
        <begin position="101"/>
        <end position="112"/>
    </location>
</feature>
<feature type="compositionally biased region" description="Basic and acidic residues" evidence="1">
    <location>
        <begin position="84"/>
        <end position="100"/>
    </location>
</feature>
<dbReference type="AlphaFoldDB" id="A0A7Y9LPF4"/>
<keyword evidence="2" id="KW-0812">Transmembrane</keyword>
<evidence type="ECO:0000256" key="2">
    <source>
        <dbReference type="SAM" id="Phobius"/>
    </source>
</evidence>
<protein>
    <submittedName>
        <fullName evidence="3">Uncharacterized protein</fullName>
    </submittedName>
</protein>
<dbReference type="Proteomes" id="UP000542125">
    <property type="component" value="Unassembled WGS sequence"/>
</dbReference>
<accession>A0A7Y9LPF4</accession>
<gene>
    <name evidence="3" type="ORF">FHW18_003212</name>
</gene>